<dbReference type="InterPro" id="IPR015408">
    <property type="entry name" value="Znf_Mcm10/DnaG"/>
</dbReference>
<evidence type="ECO:0000313" key="12">
    <source>
        <dbReference type="Proteomes" id="UP000193648"/>
    </source>
</evidence>
<dbReference type="InterPro" id="IPR055065">
    <property type="entry name" value="OB_MCM10"/>
</dbReference>
<feature type="compositionally biased region" description="Basic and acidic residues" evidence="8">
    <location>
        <begin position="22"/>
        <end position="59"/>
    </location>
</feature>
<dbReference type="GO" id="GO:0003688">
    <property type="term" value="F:DNA replication origin binding"/>
    <property type="evidence" value="ECO:0007669"/>
    <property type="project" value="TreeGrafter"/>
</dbReference>
<dbReference type="InterPro" id="IPR012340">
    <property type="entry name" value="NA-bd_OB-fold"/>
</dbReference>
<dbReference type="GO" id="GO:0008270">
    <property type="term" value="F:zinc ion binding"/>
    <property type="evidence" value="ECO:0007669"/>
    <property type="project" value="UniProtKB-KW"/>
</dbReference>
<comment type="subcellular location">
    <subcellularLocation>
        <location evidence="1">Nucleus</location>
    </subcellularLocation>
</comment>
<evidence type="ECO:0000256" key="2">
    <source>
        <dbReference type="ARBA" id="ARBA00009679"/>
    </source>
</evidence>
<feature type="compositionally biased region" description="Polar residues" evidence="8">
    <location>
        <begin position="139"/>
        <end position="159"/>
    </location>
</feature>
<dbReference type="PANTHER" id="PTHR13454">
    <property type="entry name" value="PROTEIN MCM10 HOMOLOG"/>
    <property type="match status" value="1"/>
</dbReference>
<protein>
    <submittedName>
        <fullName evidence="11">Uncharacterized protein</fullName>
    </submittedName>
</protein>
<reference evidence="11 12" key="1">
    <citation type="submission" date="2016-07" db="EMBL/GenBank/DDBJ databases">
        <title>Pervasive Adenine N6-methylation of Active Genes in Fungi.</title>
        <authorList>
            <consortium name="DOE Joint Genome Institute"/>
            <person name="Mondo S.J."/>
            <person name="Dannebaum R.O."/>
            <person name="Kuo R.C."/>
            <person name="Labutti K."/>
            <person name="Haridas S."/>
            <person name="Kuo A."/>
            <person name="Salamov A."/>
            <person name="Ahrendt S.R."/>
            <person name="Lipzen A."/>
            <person name="Sullivan W."/>
            <person name="Andreopoulos W.B."/>
            <person name="Clum A."/>
            <person name="Lindquist E."/>
            <person name="Daum C."/>
            <person name="Ramamoorthy G.K."/>
            <person name="Gryganskyi A."/>
            <person name="Culley D."/>
            <person name="Magnuson J.K."/>
            <person name="James T.Y."/>
            <person name="O'Malley M.A."/>
            <person name="Stajich J.E."/>
            <person name="Spatafora J.W."/>
            <person name="Visel A."/>
            <person name="Grigoriev I.V."/>
        </authorList>
    </citation>
    <scope>NUCLEOTIDE SEQUENCE [LARGE SCALE GENOMIC DNA]</scope>
    <source>
        <strain evidence="11 12">NRRL 3116</strain>
    </source>
</reference>
<dbReference type="AlphaFoldDB" id="A0A1Y2GIR4"/>
<keyword evidence="6" id="KW-0862">Zinc</keyword>
<evidence type="ECO:0000256" key="3">
    <source>
        <dbReference type="ARBA" id="ARBA00022705"/>
    </source>
</evidence>
<keyword evidence="12" id="KW-1185">Reference proteome</keyword>
<name>A0A1Y2GIR4_9FUNG</name>
<gene>
    <name evidence="11" type="ORF">BCR41DRAFT_423321</name>
</gene>
<evidence type="ECO:0000256" key="5">
    <source>
        <dbReference type="ARBA" id="ARBA00022771"/>
    </source>
</evidence>
<evidence type="ECO:0000256" key="8">
    <source>
        <dbReference type="SAM" id="MobiDB-lite"/>
    </source>
</evidence>
<evidence type="ECO:0000259" key="10">
    <source>
        <dbReference type="Pfam" id="PF22379"/>
    </source>
</evidence>
<organism evidence="11 12">
    <name type="scientific">Lobosporangium transversale</name>
    <dbReference type="NCBI Taxonomy" id="64571"/>
    <lineage>
        <taxon>Eukaryota</taxon>
        <taxon>Fungi</taxon>
        <taxon>Fungi incertae sedis</taxon>
        <taxon>Mucoromycota</taxon>
        <taxon>Mortierellomycotina</taxon>
        <taxon>Mortierellomycetes</taxon>
        <taxon>Mortierellales</taxon>
        <taxon>Mortierellaceae</taxon>
        <taxon>Lobosporangium</taxon>
    </lineage>
</organism>
<comment type="similarity">
    <text evidence="2">Belongs to the MCM10 family.</text>
</comment>
<dbReference type="GO" id="GO:0003697">
    <property type="term" value="F:single-stranded DNA binding"/>
    <property type="evidence" value="ECO:0007669"/>
    <property type="project" value="InterPro"/>
</dbReference>
<feature type="compositionally biased region" description="Low complexity" evidence="8">
    <location>
        <begin position="185"/>
        <end position="196"/>
    </location>
</feature>
<feature type="domain" description="MCM10 OB-fold" evidence="10">
    <location>
        <begin position="455"/>
        <end position="540"/>
    </location>
</feature>
<proteinExistence type="inferred from homology"/>
<dbReference type="InParanoid" id="A0A1Y2GIR4"/>
<evidence type="ECO:0000256" key="1">
    <source>
        <dbReference type="ARBA" id="ARBA00004123"/>
    </source>
</evidence>
<feature type="region of interest" description="Disordered" evidence="8">
    <location>
        <begin position="826"/>
        <end position="850"/>
    </location>
</feature>
<comment type="caution">
    <text evidence="11">The sequence shown here is derived from an EMBL/GenBank/DDBJ whole genome shotgun (WGS) entry which is preliminary data.</text>
</comment>
<keyword evidence="5" id="KW-0863">Zinc-finger</keyword>
<keyword evidence="4" id="KW-0479">Metal-binding</keyword>
<feature type="compositionally biased region" description="Low complexity" evidence="8">
    <location>
        <begin position="161"/>
        <end position="178"/>
    </location>
</feature>
<dbReference type="PANTHER" id="PTHR13454:SF11">
    <property type="entry name" value="PROTEIN MCM10 HOMOLOG"/>
    <property type="match status" value="1"/>
</dbReference>
<dbReference type="Gene3D" id="2.40.50.140">
    <property type="entry name" value="Nucleic acid-binding proteins"/>
    <property type="match status" value="1"/>
</dbReference>
<feature type="region of interest" description="Disordered" evidence="8">
    <location>
        <begin position="137"/>
        <end position="261"/>
    </location>
</feature>
<evidence type="ECO:0000313" key="11">
    <source>
        <dbReference type="EMBL" id="ORZ12135.1"/>
    </source>
</evidence>
<keyword evidence="7" id="KW-0539">Nucleus</keyword>
<sequence length="994" mass="107720">MHTGTGAALFDMNSDTNQDQDQDQHQQHSHVSEKIHVSQEDGKIKGTIEETHSSSDAEDLARLEELIQMKTRIEAKLRAKQLQKAAKKSGKESAPVAMGTTSPGQLIAQAESNDSDICYDAPSTPTRPTLAEMLVCTTPGKNTSNGDTHSDEQATTEAVLTTPPKKNTTPLISPGFRSPSPPSPTRFFMSPSSPSSGRKRQHSPSPISRRLSSSMQGRHASPTPSTQRQRQYNANFSGTRVNTPSFHKISEMSSPRDGTSGTIENTFPDLPDNELDSTFLDALFDSDDDVQSFDTCGSIMPCSPSVTNSENLDGRCALSQVLGETGVSNNKLTEAVEAQKLKRETELTRKQFPKATFLTMAAASEPISAAEVTRLGHTSGFDPLTGLRIKDRETGCEDMARMTRGLKNVHIKDGERIREKSLKPYAAGLLSSSTSISIPGSAATDSDISGIANGQNGGSWVVGGVIGAKSKIRMTKKKMQYCHFQLCDLKSHMINVFMFRKVMDKHHGRLRIGDVVIIMDPKVLNQAERAGILGVEVEHPDCLLVVGTSADFGQCEAIKLDGKECGRVVDRRASRLCAHHIMMLTNKRRNQHGCLIAGTSSIYDLEKPLAQMPSPSVLRKVGESSFKSPSSARLRMMARDYKETTYIFDDGGIGTSSLLDSKASKKSLAQEDSILSSFLMSQNNPGGQYLRQAKASKDVAWAKDVTSPKTPPNNSELFPAEMVRRMGYNPVTGQFVPGSPKRNNDDLEARERSIRLLTERIKSPPSPMRPLSNLLPSERKRTIDVKGTTRPIALPRSSKAALAALDSKNNGGREIKGDVFFGTRQPVPAAPGSGAAKKWVDLDDGSDNEGERLLSLSEQRAKNMVEARNARNRAASASAEQSVIGGAGSRNPTQSNTVSQIARILPATSTEKGKQRRLTANDPILSTLASVATLKAPPRPGNCKDQRAISNADTQSLTLAASPFSSSSSSQLPDPNKKDHANKKQRFVDLSDSE</sequence>
<accession>A0A1Y2GIR4</accession>
<feature type="compositionally biased region" description="Polar residues" evidence="8">
    <location>
        <begin position="222"/>
        <end position="261"/>
    </location>
</feature>
<dbReference type="OrthoDB" id="273123at2759"/>
<dbReference type="GeneID" id="33572125"/>
<feature type="compositionally biased region" description="Polar residues" evidence="8">
    <location>
        <begin position="948"/>
        <end position="959"/>
    </location>
</feature>
<dbReference type="RefSeq" id="XP_021880000.1">
    <property type="nucleotide sequence ID" value="XM_022030283.1"/>
</dbReference>
<dbReference type="Pfam" id="PF09329">
    <property type="entry name" value="zf-primase"/>
    <property type="match status" value="1"/>
</dbReference>
<dbReference type="InterPro" id="IPR040184">
    <property type="entry name" value="Mcm10"/>
</dbReference>
<evidence type="ECO:0000259" key="9">
    <source>
        <dbReference type="Pfam" id="PF09329"/>
    </source>
</evidence>
<dbReference type="Proteomes" id="UP000193648">
    <property type="component" value="Unassembled WGS sequence"/>
</dbReference>
<dbReference type="STRING" id="64571.A0A1Y2GIR4"/>
<evidence type="ECO:0000256" key="7">
    <source>
        <dbReference type="ARBA" id="ARBA00023242"/>
    </source>
</evidence>
<dbReference type="EMBL" id="MCFF01000026">
    <property type="protein sequence ID" value="ORZ12135.1"/>
    <property type="molecule type" value="Genomic_DNA"/>
</dbReference>
<keyword evidence="3" id="KW-0235">DNA replication</keyword>
<evidence type="ECO:0000256" key="6">
    <source>
        <dbReference type="ARBA" id="ARBA00022833"/>
    </source>
</evidence>
<dbReference type="Pfam" id="PF22379">
    <property type="entry name" value="OB_MCM10"/>
    <property type="match status" value="1"/>
</dbReference>
<feature type="region of interest" description="Disordered" evidence="8">
    <location>
        <begin position="872"/>
        <end position="900"/>
    </location>
</feature>
<feature type="region of interest" description="Disordered" evidence="8">
    <location>
        <begin position="933"/>
        <end position="994"/>
    </location>
</feature>
<feature type="region of interest" description="Disordered" evidence="8">
    <location>
        <begin position="1"/>
        <end position="59"/>
    </location>
</feature>
<evidence type="ECO:0000256" key="4">
    <source>
        <dbReference type="ARBA" id="ARBA00022723"/>
    </source>
</evidence>
<feature type="domain" description="Zinc finger Mcm10/DnaG-type" evidence="9">
    <location>
        <begin position="547"/>
        <end position="590"/>
    </location>
</feature>
<dbReference type="GO" id="GO:0006270">
    <property type="term" value="P:DNA replication initiation"/>
    <property type="evidence" value="ECO:0007669"/>
    <property type="project" value="InterPro"/>
</dbReference>
<feature type="compositionally biased region" description="Polar residues" evidence="8">
    <location>
        <begin position="890"/>
        <end position="900"/>
    </location>
</feature>
<feature type="compositionally biased region" description="Low complexity" evidence="8">
    <location>
        <begin position="203"/>
        <end position="214"/>
    </location>
</feature>
<dbReference type="GO" id="GO:0043596">
    <property type="term" value="C:nuclear replication fork"/>
    <property type="evidence" value="ECO:0007669"/>
    <property type="project" value="TreeGrafter"/>
</dbReference>